<dbReference type="PANTHER" id="PTHR19211">
    <property type="entry name" value="ATP-BINDING TRANSPORT PROTEIN-RELATED"/>
    <property type="match status" value="1"/>
</dbReference>
<dbReference type="InterPro" id="IPR003593">
    <property type="entry name" value="AAA+_ATPase"/>
</dbReference>
<dbReference type="InterPro" id="IPR011989">
    <property type="entry name" value="ARM-like"/>
</dbReference>
<dbReference type="FunFam" id="1.25.10.10:FF:000076">
    <property type="entry name" value="Elongation factor 3"/>
    <property type="match status" value="1"/>
</dbReference>
<dbReference type="InterPro" id="IPR047038">
    <property type="entry name" value="eEF3_chromodomain-like_sf"/>
</dbReference>
<dbReference type="GO" id="GO:0005524">
    <property type="term" value="F:ATP binding"/>
    <property type="evidence" value="ECO:0007669"/>
    <property type="project" value="UniProtKB-KW"/>
</dbReference>
<dbReference type="InParanoid" id="A0A2V0PH96"/>
<dbReference type="InterPro" id="IPR027417">
    <property type="entry name" value="P-loop_NTPase"/>
</dbReference>
<dbReference type="SUPFAM" id="SSF52540">
    <property type="entry name" value="P-loop containing nucleoside triphosphate hydrolases"/>
    <property type="match status" value="2"/>
</dbReference>
<keyword evidence="4" id="KW-0963">Cytoplasm</keyword>
<dbReference type="Gene3D" id="1.20.1390.20">
    <property type="match status" value="1"/>
</dbReference>
<dbReference type="EMBL" id="BDRX01000148">
    <property type="protein sequence ID" value="GBF99184.1"/>
    <property type="molecule type" value="Genomic_DNA"/>
</dbReference>
<comment type="subcellular location">
    <subcellularLocation>
        <location evidence="1">Cytoplasm</location>
    </subcellularLocation>
</comment>
<dbReference type="InterPro" id="IPR023780">
    <property type="entry name" value="Chromo_domain"/>
</dbReference>
<dbReference type="CDD" id="cd18626">
    <property type="entry name" value="CD_eEF3"/>
    <property type="match status" value="1"/>
</dbReference>
<dbReference type="Pfam" id="PF00005">
    <property type="entry name" value="ABC_tran"/>
    <property type="match status" value="2"/>
</dbReference>
<comment type="similarity">
    <text evidence="3">Belongs to the ABC transporter superfamily. ABCF family. EF3 subfamily.</text>
</comment>
<evidence type="ECO:0000256" key="7">
    <source>
        <dbReference type="ARBA" id="ARBA00022768"/>
    </source>
</evidence>
<evidence type="ECO:0000256" key="13">
    <source>
        <dbReference type="ARBA" id="ARBA00050030"/>
    </source>
</evidence>
<name>A0A2V0PH96_9CHLO</name>
<evidence type="ECO:0000259" key="16">
    <source>
        <dbReference type="PROSITE" id="PS50013"/>
    </source>
</evidence>
<dbReference type="UniPathway" id="UPA00345"/>
<dbReference type="Gene3D" id="1.25.10.10">
    <property type="entry name" value="Leucine-rich Repeat Variant"/>
    <property type="match status" value="1"/>
</dbReference>
<keyword evidence="10" id="KW-0694">RNA-binding</keyword>
<dbReference type="GO" id="GO:0005737">
    <property type="term" value="C:cytoplasm"/>
    <property type="evidence" value="ECO:0007669"/>
    <property type="project" value="UniProtKB-SubCell"/>
</dbReference>
<dbReference type="Pfam" id="PF24987">
    <property type="entry name" value="HEAT_EF3_N"/>
    <property type="match status" value="1"/>
</dbReference>
<dbReference type="InterPro" id="IPR016197">
    <property type="entry name" value="Chromo-like_dom_sf"/>
</dbReference>
<evidence type="ECO:0000256" key="2">
    <source>
        <dbReference type="ARBA" id="ARBA00004815"/>
    </source>
</evidence>
<dbReference type="GO" id="GO:0003746">
    <property type="term" value="F:translation elongation factor activity"/>
    <property type="evidence" value="ECO:0007669"/>
    <property type="project" value="UniProtKB-KW"/>
</dbReference>
<dbReference type="PROSITE" id="PS50013">
    <property type="entry name" value="CHROMO_2"/>
    <property type="match status" value="1"/>
</dbReference>
<dbReference type="InterPro" id="IPR016024">
    <property type="entry name" value="ARM-type_fold"/>
</dbReference>
<evidence type="ECO:0000256" key="10">
    <source>
        <dbReference type="ARBA" id="ARBA00022884"/>
    </source>
</evidence>
<evidence type="ECO:0000256" key="8">
    <source>
        <dbReference type="ARBA" id="ARBA00022801"/>
    </source>
</evidence>
<evidence type="ECO:0000256" key="6">
    <source>
        <dbReference type="ARBA" id="ARBA00022741"/>
    </source>
</evidence>
<dbReference type="Proteomes" id="UP000247498">
    <property type="component" value="Unassembled WGS sequence"/>
</dbReference>
<dbReference type="Pfam" id="PF00385">
    <property type="entry name" value="Chromo"/>
    <property type="match status" value="1"/>
</dbReference>
<proteinExistence type="inferred from homology"/>
<dbReference type="InterPro" id="IPR003439">
    <property type="entry name" value="ABC_transporter-like_ATP-bd"/>
</dbReference>
<reference evidence="18 19" key="1">
    <citation type="journal article" date="2018" name="Sci. Rep.">
        <title>Raphidocelis subcapitata (=Pseudokirchneriella subcapitata) provides an insight into genome evolution and environmental adaptations in the Sphaeropleales.</title>
        <authorList>
            <person name="Suzuki S."/>
            <person name="Yamaguchi H."/>
            <person name="Nakajima N."/>
            <person name="Kawachi M."/>
        </authorList>
    </citation>
    <scope>NUCLEOTIDE SEQUENCE [LARGE SCALE GENOMIC DNA]</scope>
    <source>
        <strain evidence="18 19">NIES-35</strain>
    </source>
</reference>
<dbReference type="Pfam" id="PF24984">
    <property type="entry name" value="HEAT_EF3_GNC1"/>
    <property type="match status" value="1"/>
</dbReference>
<dbReference type="SUPFAM" id="SSF48371">
    <property type="entry name" value="ARM repeat"/>
    <property type="match status" value="1"/>
</dbReference>
<dbReference type="InterPro" id="IPR034085">
    <property type="entry name" value="TOG"/>
</dbReference>
<comment type="catalytic activity">
    <reaction evidence="12">
        <text>ATP + H2O = ADP + phosphate + H(+)</text>
        <dbReference type="Rhea" id="RHEA:13065"/>
        <dbReference type="ChEBI" id="CHEBI:15377"/>
        <dbReference type="ChEBI" id="CHEBI:15378"/>
        <dbReference type="ChEBI" id="CHEBI:30616"/>
        <dbReference type="ChEBI" id="CHEBI:43474"/>
        <dbReference type="ChEBI" id="CHEBI:456216"/>
    </reaction>
</comment>
<evidence type="ECO:0000256" key="4">
    <source>
        <dbReference type="ARBA" id="ARBA00022490"/>
    </source>
</evidence>
<keyword evidence="5" id="KW-0677">Repeat</keyword>
<evidence type="ECO:0000256" key="1">
    <source>
        <dbReference type="ARBA" id="ARBA00004496"/>
    </source>
</evidence>
<feature type="domain" description="ABC transporter" evidence="17">
    <location>
        <begin position="429"/>
        <end position="655"/>
    </location>
</feature>
<dbReference type="PROSITE" id="PS50893">
    <property type="entry name" value="ABC_TRANSPORTER_2"/>
    <property type="match status" value="2"/>
</dbReference>
<dbReference type="InterPro" id="IPR017871">
    <property type="entry name" value="ABC_transporter-like_CS"/>
</dbReference>
<dbReference type="InterPro" id="IPR047036">
    <property type="entry name" value="EF3_4HB_sf"/>
</dbReference>
<dbReference type="InterPro" id="IPR050611">
    <property type="entry name" value="ABCF"/>
</dbReference>
<evidence type="ECO:0000256" key="3">
    <source>
        <dbReference type="ARBA" id="ARBA00011054"/>
    </source>
</evidence>
<comment type="caution">
    <text evidence="18">The sequence shown here is derived from an EMBL/GenBank/DDBJ whole genome shotgun (WGS) entry which is preliminary data.</text>
</comment>
<dbReference type="AlphaFoldDB" id="A0A2V0PH96"/>
<dbReference type="PROSITE" id="PS00211">
    <property type="entry name" value="ABC_TRANSPORTER_1"/>
    <property type="match status" value="2"/>
</dbReference>
<accession>A0A2V0PH96</accession>
<keyword evidence="11" id="KW-0648">Protein biosynthesis</keyword>
<protein>
    <recommendedName>
        <fullName evidence="13">Elongation factor 3</fullName>
    </recommendedName>
    <alternativeName>
        <fullName evidence="14">Eukaryotic elongation factor 3</fullName>
    </alternativeName>
</protein>
<dbReference type="SMART" id="SM01349">
    <property type="entry name" value="TOG"/>
    <property type="match status" value="1"/>
</dbReference>
<dbReference type="GO" id="GO:0016887">
    <property type="term" value="F:ATP hydrolysis activity"/>
    <property type="evidence" value="ECO:0007669"/>
    <property type="project" value="InterPro"/>
</dbReference>
<dbReference type="InterPro" id="IPR015688">
    <property type="entry name" value="eEF3_ABC2_chromodomain-like"/>
</dbReference>
<evidence type="ECO:0000259" key="17">
    <source>
        <dbReference type="PROSITE" id="PS50893"/>
    </source>
</evidence>
<dbReference type="CDD" id="cd03221">
    <property type="entry name" value="ABCF_EF-3"/>
    <property type="match status" value="1"/>
</dbReference>
<keyword evidence="7 18" id="KW-0251">Elongation factor</keyword>
<comment type="pathway">
    <text evidence="2">Protein biosynthesis; polypeptide chain elongation.</text>
</comment>
<feature type="domain" description="Chromo" evidence="16">
    <location>
        <begin position="803"/>
        <end position="856"/>
    </location>
</feature>
<dbReference type="SUPFAM" id="SSF54160">
    <property type="entry name" value="Chromo domain-like"/>
    <property type="match status" value="1"/>
</dbReference>
<sequence length="1037" mass="112198">MATVAVPEVLTSALNKLSLDGDRAAAAGELATAIKAGGVASLTTSGALEKLRAGVEDKDAGAREAALLAIAAVAATVGRPAEPYLMPLLGPVLSALPDKAAPVRAAAQQAQAALEALLNPHGIAAVLPTLFEAMLAQKWQTNEGACKMLSALADRAPRQVALCLPEIVPKVTEAMGNARPAVATAAVEAMTKCMNVVGNRDIEVFIPILVNCLQTPSNVPDTIHKLASTTFVQTVEAPTLSIMVPLLVRGLRQDNTTAIKRKTAVIIENMAKLVDNPLDAVPFLPKLLPGLEKVANEVADPECRSVAQRAYKELNRVGNEGKTVPPKKKDPATVAGSLRDLIAARQPAVSGDEVFGVTLAYVGTLCAALQDIRSFDFDEWNGAAAGAYLATFIPEADAEAVTRAYLARAVEEAEREAAAARVVDEDEGEELCNCEFSLAYGAKILLNNATMRLLRGHRYGLCGPNGVGKSTLMRAIANGQVDGFPPADELRTVYVEHDIQASLADLNVVDFVFADPLLHSGGLDVTREEIEAQLTSIGFTQEMLEMVITSLSGGWKMKLALARAMLMKADILLLDEPTNHLDTSNVAWLEAYLTGLTTVTSIIVSHDSGFLDRVCSDIIHYANRKLKVYKGNLTAFVAAVPEAQSYYKLEATEQEWRLPEPGFLEGVKSKDKAILKMHNVSFQYPGRDAPTFTGATLQVSLSSRVACVGPNGAGKSTLIKVLTGETEPTDGGVWKHPNLRIAYVAQHAFHHIEQHLEKTANEYIQWRYAVGEDREALQKVTRLETAEDKAAREKIHVIDGLKLKVDKLLGRRKLKKDYEYEVQWQGQGPDTATWLPRDDLVEMGFERLVNELDAKEAARMGLMLRPLTKANIEKHLAILGLEPEFATHAHMRGLSGGQKVKVVLAACTWNQPHILVMDEPTNYLDRDSLGALAGAIREFGGGVVIISHHNEFTSALCPEKWTVGGGKVEVTGAPQINTREKVEFTVQEEVQDAFGNTIKIKGPKKKLSRKEAKAAKKARDARRARGEDVSESEEEDE</sequence>
<dbReference type="SMART" id="SM00382">
    <property type="entry name" value="AAA"/>
    <property type="match status" value="2"/>
</dbReference>
<dbReference type="SMART" id="SM00298">
    <property type="entry name" value="CHROMO"/>
    <property type="match status" value="1"/>
</dbReference>
<keyword evidence="8" id="KW-0378">Hydrolase</keyword>
<dbReference type="FunFam" id="2.40.50.990:FF:000002">
    <property type="entry name" value="mRNA export factor elf1"/>
    <property type="match status" value="1"/>
</dbReference>
<dbReference type="STRING" id="307507.A0A2V0PH96"/>
<keyword evidence="9" id="KW-0067">ATP-binding</keyword>
<keyword evidence="19" id="KW-1185">Reference proteome</keyword>
<evidence type="ECO:0000256" key="15">
    <source>
        <dbReference type="SAM" id="MobiDB-lite"/>
    </source>
</evidence>
<evidence type="ECO:0000256" key="5">
    <source>
        <dbReference type="ARBA" id="ARBA00022737"/>
    </source>
</evidence>
<gene>
    <name evidence="18" type="ORF">Rsub_11629</name>
</gene>
<dbReference type="OrthoDB" id="2110130at2759"/>
<feature type="region of interest" description="Disordered" evidence="15">
    <location>
        <begin position="1001"/>
        <end position="1037"/>
    </location>
</feature>
<dbReference type="GO" id="GO:0003723">
    <property type="term" value="F:RNA binding"/>
    <property type="evidence" value="ECO:0007669"/>
    <property type="project" value="UniProtKB-KW"/>
</dbReference>
<evidence type="ECO:0000256" key="14">
    <source>
        <dbReference type="ARBA" id="ARBA00050045"/>
    </source>
</evidence>
<evidence type="ECO:0000313" key="18">
    <source>
        <dbReference type="EMBL" id="GBF99184.1"/>
    </source>
</evidence>
<dbReference type="InterPro" id="IPR000953">
    <property type="entry name" value="Chromo/chromo_shadow_dom"/>
</dbReference>
<evidence type="ECO:0000256" key="11">
    <source>
        <dbReference type="ARBA" id="ARBA00022917"/>
    </source>
</evidence>
<organism evidence="18 19">
    <name type="scientific">Raphidocelis subcapitata</name>
    <dbReference type="NCBI Taxonomy" id="307507"/>
    <lineage>
        <taxon>Eukaryota</taxon>
        <taxon>Viridiplantae</taxon>
        <taxon>Chlorophyta</taxon>
        <taxon>core chlorophytes</taxon>
        <taxon>Chlorophyceae</taxon>
        <taxon>CS clade</taxon>
        <taxon>Sphaeropleales</taxon>
        <taxon>Selenastraceae</taxon>
        <taxon>Raphidocelis</taxon>
    </lineage>
</organism>
<dbReference type="Gene3D" id="2.40.50.990">
    <property type="match status" value="1"/>
</dbReference>
<evidence type="ECO:0000256" key="9">
    <source>
        <dbReference type="ARBA" id="ARBA00022840"/>
    </source>
</evidence>
<dbReference type="PANTHER" id="PTHR19211:SF5">
    <property type="entry name" value="ELONGATION FACTOR 3A-RELATED"/>
    <property type="match status" value="1"/>
</dbReference>
<feature type="domain" description="ABC transporter" evidence="17">
    <location>
        <begin position="675"/>
        <end position="990"/>
    </location>
</feature>
<keyword evidence="6" id="KW-0547">Nucleotide-binding</keyword>
<dbReference type="FunFam" id="3.40.50.300:FF:000193">
    <property type="entry name" value="Probable Elongation factor 3"/>
    <property type="match status" value="1"/>
</dbReference>
<evidence type="ECO:0000256" key="12">
    <source>
        <dbReference type="ARBA" id="ARBA00049360"/>
    </source>
</evidence>
<evidence type="ECO:0000313" key="19">
    <source>
        <dbReference type="Proteomes" id="UP000247498"/>
    </source>
</evidence>
<feature type="compositionally biased region" description="Basic and acidic residues" evidence="15">
    <location>
        <begin position="1009"/>
        <end position="1028"/>
    </location>
</feature>
<dbReference type="Gene3D" id="3.40.50.300">
    <property type="entry name" value="P-loop containing nucleotide triphosphate hydrolases"/>
    <property type="match status" value="2"/>
</dbReference>